<evidence type="ECO:0000313" key="3">
    <source>
        <dbReference type="Proteomes" id="UP000799779"/>
    </source>
</evidence>
<dbReference type="EMBL" id="ML977617">
    <property type="protein sequence ID" value="KAF1997089.1"/>
    <property type="molecule type" value="Genomic_DNA"/>
</dbReference>
<accession>A0A6A5W8K8</accession>
<proteinExistence type="predicted"/>
<evidence type="ECO:0000313" key="2">
    <source>
        <dbReference type="EMBL" id="KAF1997089.1"/>
    </source>
</evidence>
<protein>
    <submittedName>
        <fullName evidence="2">Uncharacterized protein</fullName>
    </submittedName>
</protein>
<dbReference type="AlphaFoldDB" id="A0A6A5W8K8"/>
<name>A0A6A5W8K8_9PLEO</name>
<keyword evidence="1" id="KW-0812">Transmembrane</keyword>
<keyword evidence="1" id="KW-0472">Membrane</keyword>
<keyword evidence="1" id="KW-1133">Transmembrane helix</keyword>
<feature type="transmembrane region" description="Helical" evidence="1">
    <location>
        <begin position="76"/>
        <end position="96"/>
    </location>
</feature>
<organism evidence="2 3">
    <name type="scientific">Amniculicola lignicola CBS 123094</name>
    <dbReference type="NCBI Taxonomy" id="1392246"/>
    <lineage>
        <taxon>Eukaryota</taxon>
        <taxon>Fungi</taxon>
        <taxon>Dikarya</taxon>
        <taxon>Ascomycota</taxon>
        <taxon>Pezizomycotina</taxon>
        <taxon>Dothideomycetes</taxon>
        <taxon>Pleosporomycetidae</taxon>
        <taxon>Pleosporales</taxon>
        <taxon>Amniculicolaceae</taxon>
        <taxon>Amniculicola</taxon>
    </lineage>
</organism>
<gene>
    <name evidence="2" type="ORF">P154DRAFT_298443</name>
</gene>
<sequence>MRRGWALIHVQGLSRLLLDSRPLSDRISILIHTGLGLDTHRSTRMAALYANNHTVPIKNSLEINHPYTPLCPPYKIVQIILLVAYSLLSLLFCFILSRCSLSTPLSLLANCLPTFCSTAL</sequence>
<keyword evidence="3" id="KW-1185">Reference proteome</keyword>
<evidence type="ECO:0000256" key="1">
    <source>
        <dbReference type="SAM" id="Phobius"/>
    </source>
</evidence>
<reference evidence="2" key="1">
    <citation type="journal article" date="2020" name="Stud. Mycol.">
        <title>101 Dothideomycetes genomes: a test case for predicting lifestyles and emergence of pathogens.</title>
        <authorList>
            <person name="Haridas S."/>
            <person name="Albert R."/>
            <person name="Binder M."/>
            <person name="Bloem J."/>
            <person name="Labutti K."/>
            <person name="Salamov A."/>
            <person name="Andreopoulos B."/>
            <person name="Baker S."/>
            <person name="Barry K."/>
            <person name="Bills G."/>
            <person name="Bluhm B."/>
            <person name="Cannon C."/>
            <person name="Castanera R."/>
            <person name="Culley D."/>
            <person name="Daum C."/>
            <person name="Ezra D."/>
            <person name="Gonzalez J."/>
            <person name="Henrissat B."/>
            <person name="Kuo A."/>
            <person name="Liang C."/>
            <person name="Lipzen A."/>
            <person name="Lutzoni F."/>
            <person name="Magnuson J."/>
            <person name="Mondo S."/>
            <person name="Nolan M."/>
            <person name="Ohm R."/>
            <person name="Pangilinan J."/>
            <person name="Park H.-J."/>
            <person name="Ramirez L."/>
            <person name="Alfaro M."/>
            <person name="Sun H."/>
            <person name="Tritt A."/>
            <person name="Yoshinaga Y."/>
            <person name="Zwiers L.-H."/>
            <person name="Turgeon B."/>
            <person name="Goodwin S."/>
            <person name="Spatafora J."/>
            <person name="Crous P."/>
            <person name="Grigoriev I."/>
        </authorList>
    </citation>
    <scope>NUCLEOTIDE SEQUENCE</scope>
    <source>
        <strain evidence="2">CBS 123094</strain>
    </source>
</reference>
<dbReference type="Proteomes" id="UP000799779">
    <property type="component" value="Unassembled WGS sequence"/>
</dbReference>